<dbReference type="GeneID" id="26812680"/>
<accession>A0A0L1ING9</accession>
<dbReference type="RefSeq" id="XP_015401945.1">
    <property type="nucleotide sequence ID" value="XM_015556132.1"/>
</dbReference>
<comment type="caution">
    <text evidence="2">The sequence shown here is derived from an EMBL/GenBank/DDBJ whole genome shotgun (WGS) entry which is preliminary data.</text>
</comment>
<feature type="compositionally biased region" description="Basic and acidic residues" evidence="1">
    <location>
        <begin position="110"/>
        <end position="119"/>
    </location>
</feature>
<evidence type="ECO:0000313" key="2">
    <source>
        <dbReference type="EMBL" id="KNG81022.1"/>
    </source>
</evidence>
<evidence type="ECO:0000313" key="3">
    <source>
        <dbReference type="Proteomes" id="UP000037505"/>
    </source>
</evidence>
<organism evidence="2 3">
    <name type="scientific">Aspergillus nomiae NRRL (strain ATCC 15546 / NRRL 13137 / CBS 260.88 / M93)</name>
    <dbReference type="NCBI Taxonomy" id="1509407"/>
    <lineage>
        <taxon>Eukaryota</taxon>
        <taxon>Fungi</taxon>
        <taxon>Dikarya</taxon>
        <taxon>Ascomycota</taxon>
        <taxon>Pezizomycotina</taxon>
        <taxon>Eurotiomycetes</taxon>
        <taxon>Eurotiomycetidae</taxon>
        <taxon>Eurotiales</taxon>
        <taxon>Aspergillaceae</taxon>
        <taxon>Aspergillus</taxon>
        <taxon>Aspergillus subgen. Circumdati</taxon>
    </lineage>
</organism>
<gene>
    <name evidence="2" type="ORF">ANOM_010876</name>
</gene>
<reference evidence="2 3" key="1">
    <citation type="submission" date="2014-06" db="EMBL/GenBank/DDBJ databases">
        <title>The Genome of the Aflatoxigenic Filamentous Fungus Aspergillus nomius.</title>
        <authorList>
            <person name="Moore M.G."/>
            <person name="Shannon B.M."/>
            <person name="Brian M.M."/>
        </authorList>
    </citation>
    <scope>NUCLEOTIDE SEQUENCE [LARGE SCALE GENOMIC DNA]</scope>
    <source>
        <strain evidence="2 3">NRRL 13137</strain>
    </source>
</reference>
<sequence length="130" mass="15002">MQHYTSWALDDLAAETKDPQSSELLSKIEEECPIRALYRFQLCCNLSGVDCHKFIQKQRLSLGSGEIGVTFLCLFEPREVEEISCIYTFAKERYNQIFNDICWDIREENPNLEGQRPRTPEGAFELDSSG</sequence>
<protein>
    <submittedName>
        <fullName evidence="2">Uncharacterized protein</fullName>
    </submittedName>
</protein>
<proteinExistence type="predicted"/>
<dbReference type="AlphaFoldDB" id="A0A0L1ING9"/>
<dbReference type="OrthoDB" id="5304511at2759"/>
<keyword evidence="3" id="KW-1185">Reference proteome</keyword>
<name>A0A0L1ING9_ASPN3</name>
<evidence type="ECO:0000256" key="1">
    <source>
        <dbReference type="SAM" id="MobiDB-lite"/>
    </source>
</evidence>
<dbReference type="STRING" id="1509407.A0A0L1ING9"/>
<feature type="region of interest" description="Disordered" evidence="1">
    <location>
        <begin position="110"/>
        <end position="130"/>
    </location>
</feature>
<dbReference type="Proteomes" id="UP000037505">
    <property type="component" value="Unassembled WGS sequence"/>
</dbReference>
<dbReference type="EMBL" id="JNOM01000506">
    <property type="protein sequence ID" value="KNG81022.1"/>
    <property type="molecule type" value="Genomic_DNA"/>
</dbReference>